<evidence type="ECO:0008006" key="4">
    <source>
        <dbReference type="Google" id="ProtNLM"/>
    </source>
</evidence>
<evidence type="ECO:0000313" key="3">
    <source>
        <dbReference type="Proteomes" id="UP001221757"/>
    </source>
</evidence>
<evidence type="ECO:0000313" key="2">
    <source>
        <dbReference type="EMBL" id="KAJ7699393.1"/>
    </source>
</evidence>
<feature type="region of interest" description="Disordered" evidence="1">
    <location>
        <begin position="13"/>
        <end position="37"/>
    </location>
</feature>
<dbReference type="Proteomes" id="UP001221757">
    <property type="component" value="Unassembled WGS sequence"/>
</dbReference>
<evidence type="ECO:0000256" key="1">
    <source>
        <dbReference type="SAM" id="MobiDB-lite"/>
    </source>
</evidence>
<dbReference type="AlphaFoldDB" id="A0AAD7GKU6"/>
<accession>A0AAD7GKU6</accession>
<protein>
    <recommendedName>
        <fullName evidence="4">DUF4939 domain-containing protein</fullName>
    </recommendedName>
</protein>
<keyword evidence="3" id="KW-1185">Reference proteome</keyword>
<feature type="compositionally biased region" description="Polar residues" evidence="1">
    <location>
        <begin position="15"/>
        <end position="32"/>
    </location>
</feature>
<sequence length="151" mass="17258">MCSSIGVGAIRLGSNRDTQGSAPPRSSRSNLRNPDLFDSSDTAKLQTFLTQCYLHFAERRQDFPTDDDKIYYMMSCLQGTAQQWFKPNLYDTYGVLPAWDGNFPSFIQELIEPELQDNFGPHDPVGDAEDLIRMVRMKHSDHLAIYIVEFD</sequence>
<gene>
    <name evidence="2" type="ORF">B0H17DRAFT_926695</name>
</gene>
<proteinExistence type="predicted"/>
<organism evidence="2 3">
    <name type="scientific">Mycena rosella</name>
    <name type="common">Pink bonnet</name>
    <name type="synonym">Agaricus rosellus</name>
    <dbReference type="NCBI Taxonomy" id="1033263"/>
    <lineage>
        <taxon>Eukaryota</taxon>
        <taxon>Fungi</taxon>
        <taxon>Dikarya</taxon>
        <taxon>Basidiomycota</taxon>
        <taxon>Agaricomycotina</taxon>
        <taxon>Agaricomycetes</taxon>
        <taxon>Agaricomycetidae</taxon>
        <taxon>Agaricales</taxon>
        <taxon>Marasmiineae</taxon>
        <taxon>Mycenaceae</taxon>
        <taxon>Mycena</taxon>
    </lineage>
</organism>
<reference evidence="2" key="1">
    <citation type="submission" date="2023-03" db="EMBL/GenBank/DDBJ databases">
        <title>Massive genome expansion in bonnet fungi (Mycena s.s.) driven by repeated elements and novel gene families across ecological guilds.</title>
        <authorList>
            <consortium name="Lawrence Berkeley National Laboratory"/>
            <person name="Harder C.B."/>
            <person name="Miyauchi S."/>
            <person name="Viragh M."/>
            <person name="Kuo A."/>
            <person name="Thoen E."/>
            <person name="Andreopoulos B."/>
            <person name="Lu D."/>
            <person name="Skrede I."/>
            <person name="Drula E."/>
            <person name="Henrissat B."/>
            <person name="Morin E."/>
            <person name="Kohler A."/>
            <person name="Barry K."/>
            <person name="LaButti K."/>
            <person name="Morin E."/>
            <person name="Salamov A."/>
            <person name="Lipzen A."/>
            <person name="Mereny Z."/>
            <person name="Hegedus B."/>
            <person name="Baldrian P."/>
            <person name="Stursova M."/>
            <person name="Weitz H."/>
            <person name="Taylor A."/>
            <person name="Grigoriev I.V."/>
            <person name="Nagy L.G."/>
            <person name="Martin F."/>
            <person name="Kauserud H."/>
        </authorList>
    </citation>
    <scope>NUCLEOTIDE SEQUENCE</scope>
    <source>
        <strain evidence="2">CBHHK067</strain>
    </source>
</reference>
<comment type="caution">
    <text evidence="2">The sequence shown here is derived from an EMBL/GenBank/DDBJ whole genome shotgun (WGS) entry which is preliminary data.</text>
</comment>
<name>A0AAD7GKU6_MYCRO</name>
<dbReference type="EMBL" id="JARKIE010000023">
    <property type="protein sequence ID" value="KAJ7699393.1"/>
    <property type="molecule type" value="Genomic_DNA"/>
</dbReference>